<feature type="chain" id="PRO_5012601655" description="Beta/gamma crystallin 'Greek key' domain-containing protein" evidence="4">
    <location>
        <begin position="31"/>
        <end position="623"/>
    </location>
</feature>
<keyword evidence="3" id="KW-0443">Lipid metabolism</keyword>
<dbReference type="OrthoDB" id="315328at2"/>
<evidence type="ECO:0000256" key="1">
    <source>
        <dbReference type="ARBA" id="ARBA00009646"/>
    </source>
</evidence>
<dbReference type="GO" id="GO:0016042">
    <property type="term" value="P:lipid catabolic process"/>
    <property type="evidence" value="ECO:0007669"/>
    <property type="project" value="UniProtKB-KW"/>
</dbReference>
<dbReference type="GO" id="GO:0008081">
    <property type="term" value="F:phosphoric diester hydrolase activity"/>
    <property type="evidence" value="ECO:0007669"/>
    <property type="project" value="InterPro"/>
</dbReference>
<feature type="domain" description="Beta/gamma crystallin 'Greek key'" evidence="5">
    <location>
        <begin position="541"/>
        <end position="582"/>
    </location>
</feature>
<keyword evidence="3" id="KW-0442">Lipid degradation</keyword>
<dbReference type="RefSeq" id="WP_089522546.1">
    <property type="nucleotide sequence ID" value="NZ_NMUQ01000001.1"/>
</dbReference>
<evidence type="ECO:0000256" key="3">
    <source>
        <dbReference type="ARBA" id="ARBA00022963"/>
    </source>
</evidence>
<dbReference type="CDD" id="cd08587">
    <property type="entry name" value="PI-PLCXDc_like"/>
    <property type="match status" value="1"/>
</dbReference>
<dbReference type="SUPFAM" id="SSF51695">
    <property type="entry name" value="PLC-like phosphodiesterases"/>
    <property type="match status" value="1"/>
</dbReference>
<dbReference type="InterPro" id="IPR001064">
    <property type="entry name" value="Beta/gamma_crystallin"/>
</dbReference>
<proteinExistence type="inferred from homology"/>
<dbReference type="PANTHER" id="PTHR13593:SF113">
    <property type="entry name" value="SI:DKEY-266F7.9"/>
    <property type="match status" value="1"/>
</dbReference>
<dbReference type="Gene3D" id="3.20.20.190">
    <property type="entry name" value="Phosphatidylinositol (PI) phosphodiesterase"/>
    <property type="match status" value="1"/>
</dbReference>
<dbReference type="InterPro" id="IPR051057">
    <property type="entry name" value="PI-PLC_domain"/>
</dbReference>
<keyword evidence="7" id="KW-1185">Reference proteome</keyword>
<comment type="similarity">
    <text evidence="1">Belongs to the beta/gamma-crystallin family.</text>
</comment>
<feature type="signal peptide" evidence="4">
    <location>
        <begin position="1"/>
        <end position="30"/>
    </location>
</feature>
<dbReference type="InterPro" id="IPR017946">
    <property type="entry name" value="PLC-like_Pdiesterase_TIM-brl"/>
</dbReference>
<evidence type="ECO:0000313" key="7">
    <source>
        <dbReference type="Proteomes" id="UP000215145"/>
    </source>
</evidence>
<feature type="domain" description="Beta/gamma crystallin 'Greek key'" evidence="5">
    <location>
        <begin position="497"/>
        <end position="536"/>
    </location>
</feature>
<keyword evidence="4" id="KW-0732">Signal</keyword>
<dbReference type="InterPro" id="IPR011024">
    <property type="entry name" value="G_crystallin-like"/>
</dbReference>
<feature type="domain" description="Beta/gamma crystallin 'Greek key'" evidence="5">
    <location>
        <begin position="366"/>
        <end position="407"/>
    </location>
</feature>
<protein>
    <recommendedName>
        <fullName evidence="5">Beta/gamma crystallin 'Greek key' domain-containing protein</fullName>
    </recommendedName>
</protein>
<evidence type="ECO:0000313" key="6">
    <source>
        <dbReference type="EMBL" id="OXM15471.1"/>
    </source>
</evidence>
<evidence type="ECO:0000256" key="4">
    <source>
        <dbReference type="SAM" id="SignalP"/>
    </source>
</evidence>
<dbReference type="PROSITE" id="PS50915">
    <property type="entry name" value="CRYSTALLIN_BETA_GAMMA"/>
    <property type="match status" value="5"/>
</dbReference>
<feature type="domain" description="Beta/gamma crystallin 'Greek key'" evidence="5">
    <location>
        <begin position="454"/>
        <end position="495"/>
    </location>
</feature>
<dbReference type="Pfam" id="PF00030">
    <property type="entry name" value="Crystall"/>
    <property type="match status" value="1"/>
</dbReference>
<sequence>MRKKQGWMLGLTLCTLFASLAIVPPSKVNADFNSSTNKNWMEQVSAVNPNFANTTLRNVILPGTHDSGTGVFNDGGFDESLAPDLINTSQIYQYVIPTGTVKSQSRTQDLNVGEQLNAGIRYLDLRVGPNQYFSGVNFENQETTLRTMHGLYGEYMESILQSTKSFLDANPKEVVVLDFQHFYSMSNTSYTHLKERILYYLGDKLVPKSYGINTPLSTLWNENKRVIVYYGTHNYWSGATTKASGAVPSQFTNEPWVWDRNAAMRSAWMNESSAGNLKPQLEAEVNVAASYTNKLHVLQTVVTPAVGTSVASVAAATNAIAMNGLQSDWPSKGVNVIMLDFFNYNDIVNVIKRLNMKQKDSSNTEYGVYVYEHPNYQGNVNRFLGDTDDITGFIVGNDTASSVKIVGPYKVELFADPNYSGTKTVLTSSIANLATLGQDNNLTSLRVENAGSDNGVFVYEHTNYLGKRVRLTADEPNMALTYVGDDKASSIEIVGNYTVQVFEHPNFQGNSYQYNVSGSASLGGWGDTISSIKVTPTTNANGVFLYQHSNYEGSFVQLTSDVPDMGTTILGHDQASSVRIVGPYKAVIYENGNYQGNSITYTSSNSSLGGWNDKASSVKVLPA</sequence>
<organism evidence="6 7">
    <name type="scientific">Paenibacillus herberti</name>
    <dbReference type="NCBI Taxonomy" id="1619309"/>
    <lineage>
        <taxon>Bacteria</taxon>
        <taxon>Bacillati</taxon>
        <taxon>Bacillota</taxon>
        <taxon>Bacilli</taxon>
        <taxon>Bacillales</taxon>
        <taxon>Paenibacillaceae</taxon>
        <taxon>Paenibacillus</taxon>
    </lineage>
</organism>
<gene>
    <name evidence="6" type="ORF">CGZ75_01660</name>
</gene>
<dbReference type="SUPFAM" id="SSF49695">
    <property type="entry name" value="gamma-Crystallin-like"/>
    <property type="match status" value="3"/>
</dbReference>
<dbReference type="SMART" id="SM00247">
    <property type="entry name" value="XTALbg"/>
    <property type="match status" value="3"/>
</dbReference>
<evidence type="ECO:0000259" key="5">
    <source>
        <dbReference type="PROSITE" id="PS50915"/>
    </source>
</evidence>
<reference evidence="6 7" key="1">
    <citation type="submission" date="2017-07" db="EMBL/GenBank/DDBJ databases">
        <title>Paenibacillus herberti R33 genome sequencing and assembly.</title>
        <authorList>
            <person name="Su W."/>
        </authorList>
    </citation>
    <scope>NUCLEOTIDE SEQUENCE [LARGE SCALE GENOMIC DNA]</scope>
    <source>
        <strain evidence="6 7">R33</strain>
    </source>
</reference>
<keyword evidence="2" id="KW-0677">Repeat</keyword>
<comment type="caution">
    <text evidence="6">The sequence shown here is derived from an EMBL/GenBank/DDBJ whole genome shotgun (WGS) entry which is preliminary data.</text>
</comment>
<feature type="domain" description="Beta/gamma crystallin 'Greek key'" evidence="5">
    <location>
        <begin position="584"/>
        <end position="622"/>
    </location>
</feature>
<dbReference type="AlphaFoldDB" id="A0A229P0D5"/>
<dbReference type="Proteomes" id="UP000215145">
    <property type="component" value="Unassembled WGS sequence"/>
</dbReference>
<name>A0A229P0D5_9BACL</name>
<accession>A0A229P0D5</accession>
<evidence type="ECO:0000256" key="2">
    <source>
        <dbReference type="ARBA" id="ARBA00022737"/>
    </source>
</evidence>
<dbReference type="Gene3D" id="2.60.20.10">
    <property type="entry name" value="Crystallins"/>
    <property type="match status" value="3"/>
</dbReference>
<dbReference type="EMBL" id="NMUQ01000001">
    <property type="protein sequence ID" value="OXM15471.1"/>
    <property type="molecule type" value="Genomic_DNA"/>
</dbReference>
<dbReference type="PANTHER" id="PTHR13593">
    <property type="match status" value="1"/>
</dbReference>